<keyword evidence="4 5" id="KW-0472">Membrane</keyword>
<organism evidence="7 8">
    <name type="scientific">Actinokineospora auranticolor</name>
    <dbReference type="NCBI Taxonomy" id="155976"/>
    <lineage>
        <taxon>Bacteria</taxon>
        <taxon>Bacillati</taxon>
        <taxon>Actinomycetota</taxon>
        <taxon>Actinomycetes</taxon>
        <taxon>Pseudonocardiales</taxon>
        <taxon>Pseudonocardiaceae</taxon>
        <taxon>Actinokineospora</taxon>
    </lineage>
</organism>
<dbReference type="EMBL" id="PTIX01000001">
    <property type="protein sequence ID" value="PPK71434.1"/>
    <property type="molecule type" value="Genomic_DNA"/>
</dbReference>
<dbReference type="InterPro" id="IPR020846">
    <property type="entry name" value="MFS_dom"/>
</dbReference>
<dbReference type="Proteomes" id="UP000239203">
    <property type="component" value="Unassembled WGS sequence"/>
</dbReference>
<sequence>MSGTTAEAPAGVFSRTYLAATTSFVAVNALAGLAALAVVPTLPMAVRDLDGVWLYPFVASSFVAASLLGGVLGGNWADRVGAGRPLAVALALAVVTLVVSAISVSVW</sequence>
<keyword evidence="2 5" id="KW-0812">Transmembrane</keyword>
<accession>A0A2S6H1U7</accession>
<dbReference type="PROSITE" id="PS50850">
    <property type="entry name" value="MFS"/>
    <property type="match status" value="1"/>
</dbReference>
<keyword evidence="3 5" id="KW-1133">Transmembrane helix</keyword>
<protein>
    <recommendedName>
        <fullName evidence="6">Major facilitator superfamily (MFS) profile domain-containing protein</fullName>
    </recommendedName>
</protein>
<keyword evidence="8" id="KW-1185">Reference proteome</keyword>
<dbReference type="RefSeq" id="WP_219823886.1">
    <property type="nucleotide sequence ID" value="NZ_CP154825.1"/>
</dbReference>
<evidence type="ECO:0000256" key="2">
    <source>
        <dbReference type="ARBA" id="ARBA00022692"/>
    </source>
</evidence>
<reference evidence="7 8" key="1">
    <citation type="submission" date="2018-02" db="EMBL/GenBank/DDBJ databases">
        <title>Genomic Encyclopedia of Archaeal and Bacterial Type Strains, Phase II (KMG-II): from individual species to whole genera.</title>
        <authorList>
            <person name="Goeker M."/>
        </authorList>
    </citation>
    <scope>NUCLEOTIDE SEQUENCE [LARGE SCALE GENOMIC DNA]</scope>
    <source>
        <strain evidence="7 8">YU 961-1</strain>
    </source>
</reference>
<feature type="transmembrane region" description="Helical" evidence="5">
    <location>
        <begin position="86"/>
        <end position="106"/>
    </location>
</feature>
<dbReference type="InterPro" id="IPR036259">
    <property type="entry name" value="MFS_trans_sf"/>
</dbReference>
<comment type="caution">
    <text evidence="7">The sequence shown here is derived from an EMBL/GenBank/DDBJ whole genome shotgun (WGS) entry which is preliminary data.</text>
</comment>
<evidence type="ECO:0000256" key="3">
    <source>
        <dbReference type="ARBA" id="ARBA00022989"/>
    </source>
</evidence>
<feature type="domain" description="Major facilitator superfamily (MFS) profile" evidence="6">
    <location>
        <begin position="20"/>
        <end position="107"/>
    </location>
</feature>
<evidence type="ECO:0000256" key="5">
    <source>
        <dbReference type="SAM" id="Phobius"/>
    </source>
</evidence>
<name>A0A2S6H1U7_9PSEU</name>
<comment type="subcellular location">
    <subcellularLocation>
        <location evidence="1">Cell membrane</location>
        <topology evidence="1">Multi-pass membrane protein</topology>
    </subcellularLocation>
</comment>
<dbReference type="AlphaFoldDB" id="A0A2S6H1U7"/>
<dbReference type="Gene3D" id="1.20.1250.20">
    <property type="entry name" value="MFS general substrate transporter like domains"/>
    <property type="match status" value="1"/>
</dbReference>
<evidence type="ECO:0000259" key="6">
    <source>
        <dbReference type="PROSITE" id="PS50850"/>
    </source>
</evidence>
<evidence type="ECO:0000313" key="8">
    <source>
        <dbReference type="Proteomes" id="UP000239203"/>
    </source>
</evidence>
<evidence type="ECO:0000256" key="1">
    <source>
        <dbReference type="ARBA" id="ARBA00004651"/>
    </source>
</evidence>
<evidence type="ECO:0000313" key="7">
    <source>
        <dbReference type="EMBL" id="PPK71434.1"/>
    </source>
</evidence>
<evidence type="ECO:0000256" key="4">
    <source>
        <dbReference type="ARBA" id="ARBA00023136"/>
    </source>
</evidence>
<gene>
    <name evidence="7" type="ORF">CLV40_101624</name>
</gene>
<dbReference type="SUPFAM" id="SSF103473">
    <property type="entry name" value="MFS general substrate transporter"/>
    <property type="match status" value="1"/>
</dbReference>
<proteinExistence type="predicted"/>
<dbReference type="GO" id="GO:0005886">
    <property type="term" value="C:plasma membrane"/>
    <property type="evidence" value="ECO:0007669"/>
    <property type="project" value="UniProtKB-SubCell"/>
</dbReference>
<feature type="transmembrane region" description="Helical" evidence="5">
    <location>
        <begin position="52"/>
        <end position="74"/>
    </location>
</feature>
<dbReference type="GO" id="GO:0022857">
    <property type="term" value="F:transmembrane transporter activity"/>
    <property type="evidence" value="ECO:0007669"/>
    <property type="project" value="InterPro"/>
</dbReference>
<feature type="transmembrane region" description="Helical" evidence="5">
    <location>
        <begin position="24"/>
        <end position="46"/>
    </location>
</feature>